<sequence length="348" mass="40605">MNNLAFRIQSSVRRCFAGFSRQASFDFRPISFLHTSLTRPPLLSSTLPPIHNPNRRFYHEEETSDLTHAEEVDRFFKIFSSIHEDSSIGRINSFAYQNGLLTGHLPKLFPLEIKHIWAEIVGRNIITPITNDIQPLLLLERNILESDNPIDIEVFDYQVMKRSKNEYHFDTCDKWLSHLLESGRRISIFTYIEYMDAWSKSKNLKEKEEQIIKIFNQIIRDQAQILDPHIVVTINEVMSRTRIAESVVQELFLKAKDNMMKTARRTINKDLIGLAFQFKNKSLIKELLFHATSYEHGHHMGIFKLLLYQISEGSTLIDVNESLKFLSHVGRQFTMTYAMEILELINTG</sequence>
<accession>A0AA89C4Y0</accession>
<evidence type="ECO:0000313" key="1">
    <source>
        <dbReference type="EMBL" id="KAK3094922.1"/>
    </source>
</evidence>
<keyword evidence="2" id="KW-1185">Reference proteome</keyword>
<gene>
    <name evidence="1" type="ORF">FSP39_007924</name>
</gene>
<organism evidence="1 2">
    <name type="scientific">Pinctada imbricata</name>
    <name type="common">Atlantic pearl-oyster</name>
    <name type="synonym">Pinctada martensii</name>
    <dbReference type="NCBI Taxonomy" id="66713"/>
    <lineage>
        <taxon>Eukaryota</taxon>
        <taxon>Metazoa</taxon>
        <taxon>Spiralia</taxon>
        <taxon>Lophotrochozoa</taxon>
        <taxon>Mollusca</taxon>
        <taxon>Bivalvia</taxon>
        <taxon>Autobranchia</taxon>
        <taxon>Pteriomorphia</taxon>
        <taxon>Pterioida</taxon>
        <taxon>Pterioidea</taxon>
        <taxon>Pteriidae</taxon>
        <taxon>Pinctada</taxon>
    </lineage>
</organism>
<evidence type="ECO:0000313" key="2">
    <source>
        <dbReference type="Proteomes" id="UP001186944"/>
    </source>
</evidence>
<proteinExistence type="predicted"/>
<protein>
    <submittedName>
        <fullName evidence="1">Uncharacterized protein</fullName>
    </submittedName>
</protein>
<dbReference type="AlphaFoldDB" id="A0AA89C4Y0"/>
<name>A0AA89C4Y0_PINIB</name>
<dbReference type="EMBL" id="VSWD01000008">
    <property type="protein sequence ID" value="KAK3094922.1"/>
    <property type="molecule type" value="Genomic_DNA"/>
</dbReference>
<comment type="caution">
    <text evidence="1">The sequence shown here is derived from an EMBL/GenBank/DDBJ whole genome shotgun (WGS) entry which is preliminary data.</text>
</comment>
<dbReference type="Proteomes" id="UP001186944">
    <property type="component" value="Unassembled WGS sequence"/>
</dbReference>
<reference evidence="1" key="1">
    <citation type="submission" date="2019-08" db="EMBL/GenBank/DDBJ databases">
        <title>The improved chromosome-level genome for the pearl oyster Pinctada fucata martensii using PacBio sequencing and Hi-C.</title>
        <authorList>
            <person name="Zheng Z."/>
        </authorList>
    </citation>
    <scope>NUCLEOTIDE SEQUENCE</scope>
    <source>
        <strain evidence="1">ZZ-2019</strain>
        <tissue evidence="1">Adductor muscle</tissue>
    </source>
</reference>